<feature type="region of interest" description="Disordered" evidence="6">
    <location>
        <begin position="524"/>
        <end position="562"/>
    </location>
</feature>
<evidence type="ECO:0000256" key="1">
    <source>
        <dbReference type="ARBA" id="ARBA00022741"/>
    </source>
</evidence>
<dbReference type="OrthoDB" id="3176171at2759"/>
<dbReference type="PROSITE" id="PS00411">
    <property type="entry name" value="KINESIN_MOTOR_1"/>
    <property type="match status" value="1"/>
</dbReference>
<dbReference type="PANTHER" id="PTHR47969:SF29">
    <property type="entry name" value="KINESIN-LIKE PROTEIN"/>
    <property type="match status" value="1"/>
</dbReference>
<comment type="similarity">
    <text evidence="3 4">Belongs to the TRAFAC class myosin-kinesin ATPase superfamily. Kinesin family.</text>
</comment>
<dbReference type="InterPro" id="IPR027640">
    <property type="entry name" value="Kinesin-like_fam"/>
</dbReference>
<dbReference type="PRINTS" id="PR00380">
    <property type="entry name" value="KINESINHEAVY"/>
</dbReference>
<dbReference type="InterPro" id="IPR036961">
    <property type="entry name" value="Kinesin_motor_dom_sf"/>
</dbReference>
<dbReference type="Gene3D" id="3.40.850.10">
    <property type="entry name" value="Kinesin motor domain"/>
    <property type="match status" value="1"/>
</dbReference>
<feature type="compositionally biased region" description="Low complexity" evidence="6">
    <location>
        <begin position="588"/>
        <end position="598"/>
    </location>
</feature>
<evidence type="ECO:0000313" key="8">
    <source>
        <dbReference type="EMBL" id="KAG8467661.1"/>
    </source>
</evidence>
<evidence type="ECO:0000256" key="2">
    <source>
        <dbReference type="ARBA" id="ARBA00022840"/>
    </source>
</evidence>
<accession>A0A8J6CE07</accession>
<dbReference type="GO" id="GO:0008017">
    <property type="term" value="F:microtubule binding"/>
    <property type="evidence" value="ECO:0007669"/>
    <property type="project" value="InterPro"/>
</dbReference>
<dbReference type="GO" id="GO:0007018">
    <property type="term" value="P:microtubule-based movement"/>
    <property type="evidence" value="ECO:0007669"/>
    <property type="project" value="InterPro"/>
</dbReference>
<keyword evidence="2 3" id="KW-0067">ATP-binding</keyword>
<keyword evidence="9" id="KW-1185">Reference proteome</keyword>
<keyword evidence="4" id="KW-0493">Microtubule</keyword>
<evidence type="ECO:0000313" key="9">
    <source>
        <dbReference type="Proteomes" id="UP000751190"/>
    </source>
</evidence>
<proteinExistence type="inferred from homology"/>
<dbReference type="GO" id="GO:0005874">
    <property type="term" value="C:microtubule"/>
    <property type="evidence" value="ECO:0007669"/>
    <property type="project" value="UniProtKB-KW"/>
</dbReference>
<evidence type="ECO:0000256" key="3">
    <source>
        <dbReference type="PROSITE-ProRule" id="PRU00283"/>
    </source>
</evidence>
<protein>
    <recommendedName>
        <fullName evidence="4">Kinesin-like protein</fullName>
    </recommendedName>
</protein>
<dbReference type="GO" id="GO:0007052">
    <property type="term" value="P:mitotic spindle organization"/>
    <property type="evidence" value="ECO:0007669"/>
    <property type="project" value="TreeGrafter"/>
</dbReference>
<feature type="coiled-coil region" evidence="5">
    <location>
        <begin position="438"/>
        <end position="514"/>
    </location>
</feature>
<organism evidence="8 9">
    <name type="scientific">Diacronema lutheri</name>
    <name type="common">Unicellular marine alga</name>
    <name type="synonym">Monochrysis lutheri</name>
    <dbReference type="NCBI Taxonomy" id="2081491"/>
    <lineage>
        <taxon>Eukaryota</taxon>
        <taxon>Haptista</taxon>
        <taxon>Haptophyta</taxon>
        <taxon>Pavlovophyceae</taxon>
        <taxon>Pavlovales</taxon>
        <taxon>Pavlovaceae</taxon>
        <taxon>Diacronema</taxon>
    </lineage>
</organism>
<feature type="region of interest" description="Disordered" evidence="6">
    <location>
        <begin position="588"/>
        <end position="633"/>
    </location>
</feature>
<dbReference type="InterPro" id="IPR019821">
    <property type="entry name" value="Kinesin_motor_CS"/>
</dbReference>
<dbReference type="InterPro" id="IPR001752">
    <property type="entry name" value="Kinesin_motor_dom"/>
</dbReference>
<evidence type="ECO:0000256" key="6">
    <source>
        <dbReference type="SAM" id="MobiDB-lite"/>
    </source>
</evidence>
<dbReference type="AlphaFoldDB" id="A0A8J6CE07"/>
<dbReference type="SUPFAM" id="SSF52540">
    <property type="entry name" value="P-loop containing nucleoside triphosphate hydrolases"/>
    <property type="match status" value="1"/>
</dbReference>
<comment type="caution">
    <text evidence="8">The sequence shown here is derived from an EMBL/GenBank/DDBJ whole genome shotgun (WGS) entry which is preliminary data.</text>
</comment>
<dbReference type="GO" id="GO:0005875">
    <property type="term" value="C:microtubule associated complex"/>
    <property type="evidence" value="ECO:0007669"/>
    <property type="project" value="TreeGrafter"/>
</dbReference>
<dbReference type="GO" id="GO:0003777">
    <property type="term" value="F:microtubule motor activity"/>
    <property type="evidence" value="ECO:0007669"/>
    <property type="project" value="InterPro"/>
</dbReference>
<feature type="compositionally biased region" description="Basic residues" evidence="6">
    <location>
        <begin position="765"/>
        <end position="775"/>
    </location>
</feature>
<feature type="region of interest" description="Disordered" evidence="6">
    <location>
        <begin position="400"/>
        <end position="426"/>
    </location>
</feature>
<sequence length="794" mass="83431">MADWSRGGVRVCVRFRPQNALEASEGGRPCVEHRSDETCDVGGTSCFTFDRVFPAGTPQDDVYNFSAREVVESVLDGVNGTVIAYGQTSSGKTFTMEGDMDDEAQRGVVPRMVRTLFAGVAAAPPTIEFIIGVSMLEIYLERIRDLLAARPDGDAVEHASLAIHEERGGGVYVQGLSQEWVSCEADVYALLRRGARGRVTSATRMNEGSSRSHSVVLVFVRQREVTTGSVKTGKLCLVDLAGSESVGKTLARGTQLAEAKTINKSLSALGNVINALTADCATDSGSGGGGGAAGTPSAAARHVPYRDSKLTRVLQESLGGNARTALIVTCSSSSYNLDETLSSLKFGQRAKRMRNRPVVNRELSSAEYKKLLLAEQRTARALADELELLKLALADAHAEGANGADGADGAPVGADGADGGAPASRSAAESARAIVERLVSERDRRAAAEADARALREALAAADARLADARAELGAVGEASALLEAENDELLERLARAEVELARAATERARLAAAAADERSAAERARAAAESADRVRLEGEPGAERARTARAGTASPPSPPRQMVERGVSAIFEPAALVEAAAAASDTDVSGGAQWPPAWGGGHRGSAEHTTPADVGSERARAGSRGGDGDGDGGVVDTLQLEARLVAAQREIEALMSGLRDKISRTIELEIALDAQRELHRRALDSVGAWGVYDELEKLDGRYKALAQQHDAAAVEHRATLARLHDVESRLARAEGRTEAPEHAAASGEQGEGALIGAGEPRAQPHARLRSHVLKPRPTLRGGGAHVVAQTDDW</sequence>
<dbReference type="PANTHER" id="PTHR47969">
    <property type="entry name" value="CHROMOSOME-ASSOCIATED KINESIN KIF4A-RELATED"/>
    <property type="match status" value="1"/>
</dbReference>
<dbReference type="PROSITE" id="PS50067">
    <property type="entry name" value="KINESIN_MOTOR_2"/>
    <property type="match status" value="1"/>
</dbReference>
<keyword evidence="3 4" id="KW-0505">Motor protein</keyword>
<dbReference type="GO" id="GO:0005524">
    <property type="term" value="F:ATP binding"/>
    <property type="evidence" value="ECO:0007669"/>
    <property type="project" value="UniProtKB-UniRule"/>
</dbReference>
<feature type="compositionally biased region" description="Basic and acidic residues" evidence="6">
    <location>
        <begin position="524"/>
        <end position="547"/>
    </location>
</feature>
<dbReference type="EMBL" id="JAGTXO010000005">
    <property type="protein sequence ID" value="KAG8467661.1"/>
    <property type="molecule type" value="Genomic_DNA"/>
</dbReference>
<dbReference type="OMA" id="NDMHFKL"/>
<keyword evidence="1 3" id="KW-0547">Nucleotide-binding</keyword>
<evidence type="ECO:0000256" key="4">
    <source>
        <dbReference type="RuleBase" id="RU000394"/>
    </source>
</evidence>
<feature type="domain" description="Kinesin motor" evidence="7">
    <location>
        <begin position="8"/>
        <end position="353"/>
    </location>
</feature>
<name>A0A8J6CE07_DIALT</name>
<dbReference type="SMART" id="SM00129">
    <property type="entry name" value="KISc"/>
    <property type="match status" value="1"/>
</dbReference>
<dbReference type="GO" id="GO:0051231">
    <property type="term" value="P:spindle elongation"/>
    <property type="evidence" value="ECO:0007669"/>
    <property type="project" value="TreeGrafter"/>
</dbReference>
<evidence type="ECO:0000259" key="7">
    <source>
        <dbReference type="PROSITE" id="PS50067"/>
    </source>
</evidence>
<gene>
    <name evidence="8" type="ORF">KFE25_006713</name>
</gene>
<feature type="compositionally biased region" description="Basic and acidic residues" evidence="6">
    <location>
        <begin position="732"/>
        <end position="742"/>
    </location>
</feature>
<evidence type="ECO:0000256" key="5">
    <source>
        <dbReference type="SAM" id="Coils"/>
    </source>
</evidence>
<reference evidence="8" key="1">
    <citation type="submission" date="2021-05" db="EMBL/GenBank/DDBJ databases">
        <title>The genome of the haptophyte Pavlova lutheri (Diacronema luteri, Pavlovales) - a model for lipid biosynthesis in eukaryotic algae.</title>
        <authorList>
            <person name="Hulatt C.J."/>
            <person name="Posewitz M.C."/>
        </authorList>
    </citation>
    <scope>NUCLEOTIDE SEQUENCE</scope>
    <source>
        <strain evidence="8">NIVA-4/92</strain>
    </source>
</reference>
<dbReference type="Proteomes" id="UP000751190">
    <property type="component" value="Unassembled WGS sequence"/>
</dbReference>
<dbReference type="Pfam" id="PF00225">
    <property type="entry name" value="Kinesin"/>
    <property type="match status" value="1"/>
</dbReference>
<feature type="region of interest" description="Disordered" evidence="6">
    <location>
        <begin position="732"/>
        <end position="794"/>
    </location>
</feature>
<keyword evidence="5" id="KW-0175">Coiled coil</keyword>
<feature type="binding site" evidence="3">
    <location>
        <begin position="86"/>
        <end position="93"/>
    </location>
    <ligand>
        <name>ATP</name>
        <dbReference type="ChEBI" id="CHEBI:30616"/>
    </ligand>
</feature>
<dbReference type="InterPro" id="IPR027417">
    <property type="entry name" value="P-loop_NTPase"/>
</dbReference>